<dbReference type="PANTHER" id="PTHR46268">
    <property type="entry name" value="STRESS RESPONSE PROTEIN NHAX"/>
    <property type="match status" value="1"/>
</dbReference>
<dbReference type="SUPFAM" id="SSF52402">
    <property type="entry name" value="Adenine nucleotide alpha hydrolases-like"/>
    <property type="match status" value="1"/>
</dbReference>
<dbReference type="PANTHER" id="PTHR46268:SF24">
    <property type="entry name" value="UNIVERSAL STRESS PROTEIN"/>
    <property type="match status" value="1"/>
</dbReference>
<dbReference type="Pfam" id="PF00582">
    <property type="entry name" value="Usp"/>
    <property type="match status" value="1"/>
</dbReference>
<dbReference type="InterPro" id="IPR006016">
    <property type="entry name" value="UspA"/>
</dbReference>
<dbReference type="Proteomes" id="UP000199161">
    <property type="component" value="Unassembled WGS sequence"/>
</dbReference>
<protein>
    <submittedName>
        <fullName evidence="3">Nucleotide-binding universal stress protein, UspA family</fullName>
    </submittedName>
</protein>
<sequence length="136" mass="14801">MSKHVLVPVDGSEQATRALEHALESFPDASITVLTVFSRGPPEAHLETAGLDYDELRARRREMLAKLIAEYEHGGPIETAVVVGQPAREIVRYADDHDVDRIVMGSHGRDGASRVLLGSVAETVARRAPVPVTIVR</sequence>
<proteinExistence type="inferred from homology"/>
<dbReference type="EMBL" id="FOKW01000012">
    <property type="protein sequence ID" value="SFC61414.1"/>
    <property type="molecule type" value="Genomic_DNA"/>
</dbReference>
<dbReference type="PRINTS" id="PR01438">
    <property type="entry name" value="UNVRSLSTRESS"/>
</dbReference>
<accession>A0A1I1KKA9</accession>
<dbReference type="RefSeq" id="WP_089789538.1">
    <property type="nucleotide sequence ID" value="NZ_FOKW01000012.1"/>
</dbReference>
<evidence type="ECO:0000313" key="3">
    <source>
        <dbReference type="EMBL" id="SFC61414.1"/>
    </source>
</evidence>
<evidence type="ECO:0000313" key="4">
    <source>
        <dbReference type="Proteomes" id="UP000199161"/>
    </source>
</evidence>
<name>A0A1I1KKA9_NATHA</name>
<evidence type="ECO:0000256" key="1">
    <source>
        <dbReference type="ARBA" id="ARBA00008791"/>
    </source>
</evidence>
<evidence type="ECO:0000259" key="2">
    <source>
        <dbReference type="Pfam" id="PF00582"/>
    </source>
</evidence>
<dbReference type="InterPro" id="IPR006015">
    <property type="entry name" value="Universal_stress_UspA"/>
</dbReference>
<organism evidence="3 4">
    <name type="scientific">Natronobacterium haloterrestre</name>
    <name type="common">Halobiforma haloterrestris</name>
    <dbReference type="NCBI Taxonomy" id="148448"/>
    <lineage>
        <taxon>Archaea</taxon>
        <taxon>Methanobacteriati</taxon>
        <taxon>Methanobacteriota</taxon>
        <taxon>Stenosarchaea group</taxon>
        <taxon>Halobacteria</taxon>
        <taxon>Halobacteriales</taxon>
        <taxon>Natrialbaceae</taxon>
        <taxon>Natronobacterium</taxon>
    </lineage>
</organism>
<dbReference type="AlphaFoldDB" id="A0A1I1KKA9"/>
<dbReference type="InterPro" id="IPR014729">
    <property type="entry name" value="Rossmann-like_a/b/a_fold"/>
</dbReference>
<keyword evidence="4" id="KW-1185">Reference proteome</keyword>
<dbReference type="OrthoDB" id="105697at2157"/>
<dbReference type="Gene3D" id="3.40.50.620">
    <property type="entry name" value="HUPs"/>
    <property type="match status" value="1"/>
</dbReference>
<feature type="domain" description="UspA" evidence="2">
    <location>
        <begin position="1"/>
        <end position="136"/>
    </location>
</feature>
<reference evidence="4" key="1">
    <citation type="submission" date="2016-10" db="EMBL/GenBank/DDBJ databases">
        <authorList>
            <person name="Varghese N."/>
            <person name="Submissions S."/>
        </authorList>
    </citation>
    <scope>NUCLEOTIDE SEQUENCE [LARGE SCALE GENOMIC DNA]</scope>
    <source>
        <strain evidence="4">DSM 13078</strain>
    </source>
</reference>
<gene>
    <name evidence="3" type="ORF">SAMN05444422_11219</name>
</gene>
<dbReference type="CDD" id="cd00293">
    <property type="entry name" value="USP-like"/>
    <property type="match status" value="1"/>
</dbReference>
<comment type="similarity">
    <text evidence="1">Belongs to the universal stress protein A family.</text>
</comment>